<name>A0AAU2JMV7_9ACTN</name>
<reference evidence="2" key="1">
    <citation type="submission" date="2022-10" db="EMBL/GenBank/DDBJ databases">
        <title>The complete genomes of actinobacterial strains from the NBC collection.</title>
        <authorList>
            <person name="Joergensen T.S."/>
            <person name="Alvarez Arevalo M."/>
            <person name="Sterndorff E.B."/>
            <person name="Faurdal D."/>
            <person name="Vuksanovic O."/>
            <person name="Mourched A.-S."/>
            <person name="Charusanti P."/>
            <person name="Shaw S."/>
            <person name="Blin K."/>
            <person name="Weber T."/>
        </authorList>
    </citation>
    <scope>NUCLEOTIDE SEQUENCE</scope>
    <source>
        <strain evidence="2">NBC_00049</strain>
    </source>
</reference>
<dbReference type="EMBL" id="CP108264">
    <property type="protein sequence ID" value="WTU72782.1"/>
    <property type="molecule type" value="Genomic_DNA"/>
</dbReference>
<feature type="compositionally biased region" description="Basic and acidic residues" evidence="1">
    <location>
        <begin position="17"/>
        <end position="28"/>
    </location>
</feature>
<feature type="compositionally biased region" description="Basic and acidic residues" evidence="1">
    <location>
        <begin position="120"/>
        <end position="135"/>
    </location>
</feature>
<organism evidence="2">
    <name type="scientific">Streptomyces sp. NBC_00049</name>
    <dbReference type="NCBI Taxonomy" id="2903617"/>
    <lineage>
        <taxon>Bacteria</taxon>
        <taxon>Bacillati</taxon>
        <taxon>Actinomycetota</taxon>
        <taxon>Actinomycetes</taxon>
        <taxon>Kitasatosporales</taxon>
        <taxon>Streptomycetaceae</taxon>
        <taxon>Streptomyces</taxon>
    </lineage>
</organism>
<feature type="region of interest" description="Disordered" evidence="1">
    <location>
        <begin position="1"/>
        <end position="28"/>
    </location>
</feature>
<evidence type="ECO:0000256" key="1">
    <source>
        <dbReference type="SAM" id="MobiDB-lite"/>
    </source>
</evidence>
<feature type="compositionally biased region" description="Low complexity" evidence="1">
    <location>
        <begin position="100"/>
        <end position="109"/>
    </location>
</feature>
<accession>A0AAU2JMV7</accession>
<feature type="region of interest" description="Disordered" evidence="1">
    <location>
        <begin position="72"/>
        <end position="135"/>
    </location>
</feature>
<protein>
    <submittedName>
        <fullName evidence="2">Uncharacterized protein</fullName>
    </submittedName>
</protein>
<feature type="compositionally biased region" description="Gly residues" evidence="1">
    <location>
        <begin position="110"/>
        <end position="119"/>
    </location>
</feature>
<evidence type="ECO:0000313" key="2">
    <source>
        <dbReference type="EMBL" id="WTU72782.1"/>
    </source>
</evidence>
<proteinExistence type="predicted"/>
<gene>
    <name evidence="2" type="ORF">OG327_05165</name>
</gene>
<dbReference type="AlphaFoldDB" id="A0AAU2JMV7"/>
<sequence>MPVPAGVVQLGQPRVAGHADDVDDSADRTAEQLRSLLEQSPYGAAVGHVAGVRDAPGLGGDGPGALLVQVRAQHPGAPGGEGVGGLPPDAVAGAQQDQTAAVEAVQAGVVGDGGGIGRGRGTERPGAHGEAVRGS</sequence>